<dbReference type="EMBL" id="JBHTAJ010000018">
    <property type="protein sequence ID" value="MFC7180270.1"/>
    <property type="molecule type" value="Genomic_DNA"/>
</dbReference>
<proteinExistence type="predicted"/>
<reference evidence="3" key="1">
    <citation type="journal article" date="2019" name="Int. J. Syst. Evol. Microbiol.">
        <title>The Global Catalogue of Microorganisms (GCM) 10K type strain sequencing project: providing services to taxonomists for standard genome sequencing and annotation.</title>
        <authorList>
            <consortium name="The Broad Institute Genomics Platform"/>
            <consortium name="The Broad Institute Genome Sequencing Center for Infectious Disease"/>
            <person name="Wu L."/>
            <person name="Ma J."/>
        </authorList>
    </citation>
    <scope>NUCLEOTIDE SEQUENCE [LARGE SCALE GENOMIC DNA]</scope>
    <source>
        <strain evidence="3">CGMCC 1.12859</strain>
    </source>
</reference>
<gene>
    <name evidence="2" type="ORF">ACFQMG_11970</name>
</gene>
<sequence>MSTTKSVASAGSGAVDGLPAVGPVRTADIVRLPVRTALPCAGNDDGPVASPDASPDAEWPGRWTRCHSALGYVD</sequence>
<accession>A0ABW2FV30</accession>
<protein>
    <submittedName>
        <fullName evidence="2">Uncharacterized protein</fullName>
    </submittedName>
</protein>
<evidence type="ECO:0000313" key="2">
    <source>
        <dbReference type="EMBL" id="MFC7180270.1"/>
    </source>
</evidence>
<dbReference type="RefSeq" id="WP_345704983.1">
    <property type="nucleotide sequence ID" value="NZ_BAABKV010000001.1"/>
</dbReference>
<name>A0ABW2FV30_9ACTN</name>
<feature type="region of interest" description="Disordered" evidence="1">
    <location>
        <begin position="40"/>
        <end position="60"/>
    </location>
</feature>
<dbReference type="Proteomes" id="UP001596435">
    <property type="component" value="Unassembled WGS sequence"/>
</dbReference>
<evidence type="ECO:0000313" key="3">
    <source>
        <dbReference type="Proteomes" id="UP001596435"/>
    </source>
</evidence>
<organism evidence="2 3">
    <name type="scientific">Kitasatospora paranensis</name>
    <dbReference type="NCBI Taxonomy" id="258053"/>
    <lineage>
        <taxon>Bacteria</taxon>
        <taxon>Bacillati</taxon>
        <taxon>Actinomycetota</taxon>
        <taxon>Actinomycetes</taxon>
        <taxon>Kitasatosporales</taxon>
        <taxon>Streptomycetaceae</taxon>
        <taxon>Kitasatospora</taxon>
    </lineage>
</organism>
<keyword evidence="3" id="KW-1185">Reference proteome</keyword>
<evidence type="ECO:0000256" key="1">
    <source>
        <dbReference type="SAM" id="MobiDB-lite"/>
    </source>
</evidence>
<feature type="region of interest" description="Disordered" evidence="1">
    <location>
        <begin position="1"/>
        <end position="20"/>
    </location>
</feature>
<comment type="caution">
    <text evidence="2">The sequence shown here is derived from an EMBL/GenBank/DDBJ whole genome shotgun (WGS) entry which is preliminary data.</text>
</comment>